<dbReference type="InterPro" id="IPR002204">
    <property type="entry name" value="3-OH-isobutyrate_DH-rel_CS"/>
</dbReference>
<dbReference type="SUPFAM" id="SSF51735">
    <property type="entry name" value="NAD(P)-binding Rossmann-fold domains"/>
    <property type="match status" value="1"/>
</dbReference>
<gene>
    <name evidence="7" type="ordered locus">Marme_0949</name>
</gene>
<dbReference type="InterPro" id="IPR008927">
    <property type="entry name" value="6-PGluconate_DH-like_C_sf"/>
</dbReference>
<dbReference type="GO" id="GO:0050661">
    <property type="term" value="F:NADP binding"/>
    <property type="evidence" value="ECO:0007669"/>
    <property type="project" value="InterPro"/>
</dbReference>
<protein>
    <submittedName>
        <fullName evidence="7">2-hydroxy-3-oxopropionate reductase</fullName>
        <ecNumber evidence="7">1.1.1.60</ecNumber>
    </submittedName>
</protein>
<evidence type="ECO:0000256" key="2">
    <source>
        <dbReference type="ARBA" id="ARBA00023002"/>
    </source>
</evidence>
<feature type="active site" evidence="4">
    <location>
        <position position="174"/>
    </location>
</feature>
<accession>F2K3X5</accession>
<dbReference type="Gene3D" id="3.40.50.720">
    <property type="entry name" value="NAD(P)-binding Rossmann-like Domain"/>
    <property type="match status" value="1"/>
</dbReference>
<dbReference type="InterPro" id="IPR029154">
    <property type="entry name" value="HIBADH-like_NADP-bd"/>
</dbReference>
<evidence type="ECO:0000259" key="5">
    <source>
        <dbReference type="Pfam" id="PF03446"/>
    </source>
</evidence>
<feature type="domain" description="6-phosphogluconate dehydrogenase NADP-binding" evidence="5">
    <location>
        <begin position="5"/>
        <end position="165"/>
    </location>
</feature>
<dbReference type="PATRIC" id="fig|717774.3.peg.991"/>
<dbReference type="OrthoDB" id="9786703at2"/>
<organism evidence="7 8">
    <name type="scientific">Marinomonas mediterranea (strain ATCC 700492 / JCM 21426 / NBRC 103028 / MMB-1)</name>
    <dbReference type="NCBI Taxonomy" id="717774"/>
    <lineage>
        <taxon>Bacteria</taxon>
        <taxon>Pseudomonadati</taxon>
        <taxon>Pseudomonadota</taxon>
        <taxon>Gammaproteobacteria</taxon>
        <taxon>Oceanospirillales</taxon>
        <taxon>Oceanospirillaceae</taxon>
        <taxon>Marinomonas</taxon>
    </lineage>
</organism>
<dbReference type="KEGG" id="mme:Marme_0949"/>
<dbReference type="Proteomes" id="UP000001062">
    <property type="component" value="Chromosome"/>
</dbReference>
<dbReference type="InterPro" id="IPR015815">
    <property type="entry name" value="HIBADH-related"/>
</dbReference>
<dbReference type="InterPro" id="IPR036291">
    <property type="entry name" value="NAD(P)-bd_dom_sf"/>
</dbReference>
<keyword evidence="8" id="KW-1185">Reference proteome</keyword>
<dbReference type="PROSITE" id="PS00895">
    <property type="entry name" value="3_HYDROXYISOBUT_DH"/>
    <property type="match status" value="1"/>
</dbReference>
<evidence type="ECO:0000313" key="7">
    <source>
        <dbReference type="EMBL" id="ADZ90224.1"/>
    </source>
</evidence>
<dbReference type="Pfam" id="PF14833">
    <property type="entry name" value="NAD_binding_11"/>
    <property type="match status" value="1"/>
</dbReference>
<dbReference type="eggNOG" id="COG2084">
    <property type="taxonomic scope" value="Bacteria"/>
</dbReference>
<dbReference type="InterPro" id="IPR006115">
    <property type="entry name" value="6PGDH_NADP-bd"/>
</dbReference>
<dbReference type="AlphaFoldDB" id="F2K3X5"/>
<keyword evidence="2 7" id="KW-0560">Oxidoreductase</keyword>
<evidence type="ECO:0000259" key="6">
    <source>
        <dbReference type="Pfam" id="PF14833"/>
    </source>
</evidence>
<dbReference type="STRING" id="717774.Marme_0949"/>
<dbReference type="RefSeq" id="WP_013660129.1">
    <property type="nucleotide sequence ID" value="NC_015276.1"/>
</dbReference>
<reference evidence="7 8" key="1">
    <citation type="journal article" date="2012" name="Stand. Genomic Sci.">
        <title>Complete genome sequence of the melanogenic marine bacterium Marinomonas mediterranea type strain (MMB-1(T)).</title>
        <authorList>
            <person name="Lucas-Elio P."/>
            <person name="Goodwin L."/>
            <person name="Woyke T."/>
            <person name="Pitluck S."/>
            <person name="Nolan M."/>
            <person name="Kyrpides N.C."/>
            <person name="Detter J.C."/>
            <person name="Copeland A."/>
            <person name="Teshima H."/>
            <person name="Bruce D."/>
            <person name="Detter C."/>
            <person name="Tapia R."/>
            <person name="Han S."/>
            <person name="Land M.L."/>
            <person name="Ivanova N."/>
            <person name="Mikhailova N."/>
            <person name="Johnston A.W."/>
            <person name="Sanchez-Amat A."/>
        </authorList>
    </citation>
    <scope>NUCLEOTIDE SEQUENCE [LARGE SCALE GENOMIC DNA]</scope>
    <source>
        <strain evidence="8">ATCC 700492 / JCM 21426 / NBRC 103028 / MMB-1</strain>
    </source>
</reference>
<keyword evidence="3" id="KW-0520">NAD</keyword>
<proteinExistence type="inferred from homology"/>
<comment type="similarity">
    <text evidence="1">Belongs to the HIBADH-related family.</text>
</comment>
<dbReference type="GO" id="GO:0051287">
    <property type="term" value="F:NAD binding"/>
    <property type="evidence" value="ECO:0007669"/>
    <property type="project" value="InterPro"/>
</dbReference>
<dbReference type="EC" id="1.1.1.60" evidence="7"/>
<sequence length="295" mass="31781">MNKLKITFIGLGVMGYPMAGHLAKAGHSITVYNRSSAKAKKWVDEFSGNMETTPAQAAKNADIVCVCVGNDDDVRSVIHGETGVLSSMKQGSILVDHTTTSALLAEELYSSCKNNNVHFVDAPVSGGQAGAENGLLTIMCGGDQSPFDKASIAMNCYAKQIQLMGVAGQGQRCKMVNQICIAGVLQGLSEALMLAEASHLDIPQVVQTLQHGAAGSWQMANRLETMAKDEFDFGFAIDWMRKDLGICLDEAKNHKLNLKMTNEVDQYYANLQKQGLGRMDTSVLVKAINTCNKTL</sequence>
<name>F2K3X5_MARM1</name>
<dbReference type="SUPFAM" id="SSF48179">
    <property type="entry name" value="6-phosphogluconate dehydrogenase C-terminal domain-like"/>
    <property type="match status" value="1"/>
</dbReference>
<dbReference type="GO" id="GO:0016054">
    <property type="term" value="P:organic acid catabolic process"/>
    <property type="evidence" value="ECO:0007669"/>
    <property type="project" value="UniProtKB-ARBA"/>
</dbReference>
<evidence type="ECO:0000256" key="1">
    <source>
        <dbReference type="ARBA" id="ARBA00009080"/>
    </source>
</evidence>
<evidence type="ECO:0000313" key="8">
    <source>
        <dbReference type="Proteomes" id="UP000001062"/>
    </source>
</evidence>
<dbReference type="PIRSF" id="PIRSF000103">
    <property type="entry name" value="HIBADH"/>
    <property type="match status" value="1"/>
</dbReference>
<evidence type="ECO:0000256" key="3">
    <source>
        <dbReference type="ARBA" id="ARBA00023027"/>
    </source>
</evidence>
<dbReference type="GO" id="GO:0008679">
    <property type="term" value="F:2-hydroxy-3-oxopropionate reductase activity"/>
    <property type="evidence" value="ECO:0007669"/>
    <property type="project" value="UniProtKB-EC"/>
</dbReference>
<dbReference type="Pfam" id="PF03446">
    <property type="entry name" value="NAD_binding_2"/>
    <property type="match status" value="1"/>
</dbReference>
<dbReference type="PANTHER" id="PTHR43060:SF15">
    <property type="entry name" value="3-HYDROXYISOBUTYRATE DEHYDROGENASE-LIKE 1, MITOCHONDRIAL-RELATED"/>
    <property type="match status" value="1"/>
</dbReference>
<evidence type="ECO:0000256" key="4">
    <source>
        <dbReference type="PIRSR" id="PIRSR000103-1"/>
    </source>
</evidence>
<dbReference type="Gene3D" id="1.10.1040.10">
    <property type="entry name" value="N-(1-d-carboxylethyl)-l-norvaline Dehydrogenase, domain 2"/>
    <property type="match status" value="1"/>
</dbReference>
<dbReference type="InterPro" id="IPR013328">
    <property type="entry name" value="6PGD_dom2"/>
</dbReference>
<dbReference type="HOGENOM" id="CLU_035117_1_0_6"/>
<feature type="domain" description="3-hydroxyisobutyrate dehydrogenase-like NAD-binding" evidence="6">
    <location>
        <begin position="168"/>
        <end position="287"/>
    </location>
</feature>
<dbReference type="EMBL" id="CP002583">
    <property type="protein sequence ID" value="ADZ90224.1"/>
    <property type="molecule type" value="Genomic_DNA"/>
</dbReference>
<dbReference type="PANTHER" id="PTHR43060">
    <property type="entry name" value="3-HYDROXYISOBUTYRATE DEHYDROGENASE-LIKE 1, MITOCHONDRIAL-RELATED"/>
    <property type="match status" value="1"/>
</dbReference>